<evidence type="ECO:0000259" key="5">
    <source>
        <dbReference type="Pfam" id="PF01095"/>
    </source>
</evidence>
<reference evidence="6" key="1">
    <citation type="journal article" date="2014" name="Int. J. Syst. Evol. Microbiol.">
        <title>Complete genome sequence of Corynebacterium casei LMG S-19264T (=DSM 44701T), isolated from a smear-ripened cheese.</title>
        <authorList>
            <consortium name="US DOE Joint Genome Institute (JGI-PGF)"/>
            <person name="Walter F."/>
            <person name="Albersmeier A."/>
            <person name="Kalinowski J."/>
            <person name="Ruckert C."/>
        </authorList>
    </citation>
    <scope>NUCLEOTIDE SEQUENCE</scope>
    <source>
        <strain evidence="6">CGMCC 1.12997</strain>
    </source>
</reference>
<dbReference type="GO" id="GO:0042545">
    <property type="term" value="P:cell wall modification"/>
    <property type="evidence" value="ECO:0007669"/>
    <property type="project" value="InterPro"/>
</dbReference>
<feature type="signal peptide" evidence="4">
    <location>
        <begin position="1"/>
        <end position="17"/>
    </location>
</feature>
<dbReference type="Pfam" id="PF01095">
    <property type="entry name" value="Pectinesterase"/>
    <property type="match status" value="1"/>
</dbReference>
<comment type="similarity">
    <text evidence="1">Belongs to the pectinesterase family.</text>
</comment>
<dbReference type="AlphaFoldDB" id="A0A917HET2"/>
<evidence type="ECO:0000256" key="3">
    <source>
        <dbReference type="ARBA" id="ARBA00023085"/>
    </source>
</evidence>
<evidence type="ECO:0000256" key="2">
    <source>
        <dbReference type="ARBA" id="ARBA00022801"/>
    </source>
</evidence>
<evidence type="ECO:0000313" key="6">
    <source>
        <dbReference type="EMBL" id="GGG76824.1"/>
    </source>
</evidence>
<proteinExistence type="inferred from homology"/>
<keyword evidence="2" id="KW-0378">Hydrolase</keyword>
<sequence>MRLVLPILFALALSASAQDIHVRVDPSARPAQPGNENLSVFPTIQNAMDHHPFAGPAPGKDGRPARVYIEIAPGIYHERVIITQNHPNITLIGMGKSPEDVVITNSLNAKQAGGTFFTETVEINGSGFEADNITFENAAGNTGQAVAVADRSDRSIFKHCRFLGHQDTLFADYGRQYYVDSYIEGGVDFIFGNATAVFDHDELHSNGPGFLTAQSRTSADQTTGYVILNSKVTSGIDHTAQPISPSANFTGARSIASAQGAIGLGRPWRPYSRVIYINTNLPSDVRPAGWNNWGKTSNEQTAFYAESNSTGPGANPATRVPWSHQLTTAQTKQFLPAKFLSGKDHWNPEAEAKKLP</sequence>
<gene>
    <name evidence="6" type="ORF">GCM10011585_19760</name>
</gene>
<name>A0A917HET2_9BACT</name>
<dbReference type="Gene3D" id="2.160.20.10">
    <property type="entry name" value="Single-stranded right-handed beta-helix, Pectin lyase-like"/>
    <property type="match status" value="1"/>
</dbReference>
<keyword evidence="3" id="KW-0063">Aspartyl esterase</keyword>
<dbReference type="RefSeq" id="WP_188553973.1">
    <property type="nucleotide sequence ID" value="NZ_BMGT01000002.1"/>
</dbReference>
<feature type="chain" id="PRO_5036804869" evidence="4">
    <location>
        <begin position="18"/>
        <end position="356"/>
    </location>
</feature>
<evidence type="ECO:0000313" key="7">
    <source>
        <dbReference type="Proteomes" id="UP000647241"/>
    </source>
</evidence>
<evidence type="ECO:0000256" key="4">
    <source>
        <dbReference type="SAM" id="SignalP"/>
    </source>
</evidence>
<dbReference type="PANTHER" id="PTHR31321">
    <property type="entry name" value="ACYL-COA THIOESTER HYDROLASE YBHC-RELATED"/>
    <property type="match status" value="1"/>
</dbReference>
<accession>A0A917HET2</accession>
<feature type="domain" description="Pectinesterase catalytic" evidence="5">
    <location>
        <begin position="63"/>
        <end position="342"/>
    </location>
</feature>
<dbReference type="InterPro" id="IPR000070">
    <property type="entry name" value="Pectinesterase_cat"/>
</dbReference>
<dbReference type="InterPro" id="IPR011050">
    <property type="entry name" value="Pectin_lyase_fold/virulence"/>
</dbReference>
<dbReference type="GO" id="GO:0009279">
    <property type="term" value="C:cell outer membrane"/>
    <property type="evidence" value="ECO:0007669"/>
    <property type="project" value="TreeGrafter"/>
</dbReference>
<dbReference type="SUPFAM" id="SSF51126">
    <property type="entry name" value="Pectin lyase-like"/>
    <property type="match status" value="1"/>
</dbReference>
<dbReference type="GO" id="GO:0030599">
    <property type="term" value="F:pectinesterase activity"/>
    <property type="evidence" value="ECO:0007669"/>
    <property type="project" value="InterPro"/>
</dbReference>
<keyword evidence="4" id="KW-0732">Signal</keyword>
<dbReference type="EMBL" id="BMGT01000002">
    <property type="protein sequence ID" value="GGG76824.1"/>
    <property type="molecule type" value="Genomic_DNA"/>
</dbReference>
<dbReference type="PANTHER" id="PTHR31321:SF57">
    <property type="entry name" value="PECTINESTERASE 53-RELATED"/>
    <property type="match status" value="1"/>
</dbReference>
<reference evidence="6" key="2">
    <citation type="submission" date="2020-09" db="EMBL/GenBank/DDBJ databases">
        <authorList>
            <person name="Sun Q."/>
            <person name="Zhou Y."/>
        </authorList>
    </citation>
    <scope>NUCLEOTIDE SEQUENCE</scope>
    <source>
        <strain evidence="6">CGMCC 1.12997</strain>
    </source>
</reference>
<keyword evidence="7" id="KW-1185">Reference proteome</keyword>
<comment type="caution">
    <text evidence="6">The sequence shown here is derived from an EMBL/GenBank/DDBJ whole genome shotgun (WGS) entry which is preliminary data.</text>
</comment>
<evidence type="ECO:0000256" key="1">
    <source>
        <dbReference type="ARBA" id="ARBA00008891"/>
    </source>
</evidence>
<organism evidence="6 7">
    <name type="scientific">Edaphobacter dinghuensis</name>
    <dbReference type="NCBI Taxonomy" id="1560005"/>
    <lineage>
        <taxon>Bacteria</taxon>
        <taxon>Pseudomonadati</taxon>
        <taxon>Acidobacteriota</taxon>
        <taxon>Terriglobia</taxon>
        <taxon>Terriglobales</taxon>
        <taxon>Acidobacteriaceae</taxon>
        <taxon>Edaphobacter</taxon>
    </lineage>
</organism>
<protein>
    <submittedName>
        <fullName evidence="6">Pectinesterase</fullName>
    </submittedName>
</protein>
<dbReference type="Proteomes" id="UP000647241">
    <property type="component" value="Unassembled WGS sequence"/>
</dbReference>
<dbReference type="InterPro" id="IPR012334">
    <property type="entry name" value="Pectin_lyas_fold"/>
</dbReference>